<keyword evidence="1" id="KW-1133">Transmembrane helix</keyword>
<dbReference type="RefSeq" id="WP_116223592.1">
    <property type="nucleotide sequence ID" value="NZ_AP018437.1"/>
</dbReference>
<protein>
    <submittedName>
        <fullName evidence="2">Uncharacterized protein</fullName>
    </submittedName>
</protein>
<dbReference type="EMBL" id="QUMS01000001">
    <property type="protein sequence ID" value="REG10409.1"/>
    <property type="molecule type" value="Genomic_DNA"/>
</dbReference>
<name>A0A347ZUM3_9CHLR</name>
<keyword evidence="1" id="KW-0812">Transmembrane</keyword>
<dbReference type="Proteomes" id="UP000256388">
    <property type="component" value="Unassembled WGS sequence"/>
</dbReference>
<accession>A0A347ZUM3</accession>
<organism evidence="2 3">
    <name type="scientific">Pelolinea submarina</name>
    <dbReference type="NCBI Taxonomy" id="913107"/>
    <lineage>
        <taxon>Bacteria</taxon>
        <taxon>Bacillati</taxon>
        <taxon>Chloroflexota</taxon>
        <taxon>Anaerolineae</taxon>
        <taxon>Anaerolineales</taxon>
        <taxon>Anaerolineaceae</taxon>
        <taxon>Pelolinea</taxon>
    </lineage>
</organism>
<feature type="transmembrane region" description="Helical" evidence="1">
    <location>
        <begin position="100"/>
        <end position="120"/>
    </location>
</feature>
<evidence type="ECO:0000256" key="1">
    <source>
        <dbReference type="SAM" id="Phobius"/>
    </source>
</evidence>
<feature type="transmembrane region" description="Helical" evidence="1">
    <location>
        <begin position="77"/>
        <end position="94"/>
    </location>
</feature>
<sequence>MKYRSFVPSFGKIFLTSLILVLSGTAGLVFVIFFSEPTLGPRWLFFFFLTICTTGIAMPFAYVIQRRVARQYVPVNVLLREALLFSIFIDLLTWLQLGRILTNLMILILAGGFFLLEFFLRMAEKATFQPESQDNE</sequence>
<dbReference type="AlphaFoldDB" id="A0A347ZUM3"/>
<feature type="transmembrane region" description="Helical" evidence="1">
    <location>
        <begin position="45"/>
        <end position="65"/>
    </location>
</feature>
<reference evidence="2 3" key="1">
    <citation type="submission" date="2018-08" db="EMBL/GenBank/DDBJ databases">
        <title>Genomic Encyclopedia of Type Strains, Phase IV (KMG-IV): sequencing the most valuable type-strain genomes for metagenomic binning, comparative biology and taxonomic classification.</title>
        <authorList>
            <person name="Goeker M."/>
        </authorList>
    </citation>
    <scope>NUCLEOTIDE SEQUENCE [LARGE SCALE GENOMIC DNA]</scope>
    <source>
        <strain evidence="2 3">DSM 23923</strain>
    </source>
</reference>
<comment type="caution">
    <text evidence="2">The sequence shown here is derived from an EMBL/GenBank/DDBJ whole genome shotgun (WGS) entry which is preliminary data.</text>
</comment>
<keyword evidence="3" id="KW-1185">Reference proteome</keyword>
<evidence type="ECO:0000313" key="2">
    <source>
        <dbReference type="EMBL" id="REG10409.1"/>
    </source>
</evidence>
<feature type="transmembrane region" description="Helical" evidence="1">
    <location>
        <begin position="12"/>
        <end position="33"/>
    </location>
</feature>
<keyword evidence="1" id="KW-0472">Membrane</keyword>
<proteinExistence type="predicted"/>
<gene>
    <name evidence="2" type="ORF">DFR64_0267</name>
</gene>
<evidence type="ECO:0000313" key="3">
    <source>
        <dbReference type="Proteomes" id="UP000256388"/>
    </source>
</evidence>
<dbReference type="OrthoDB" id="166449at2"/>